<name>A0A2J6QZ28_HYAVF</name>
<evidence type="ECO:0000256" key="1">
    <source>
        <dbReference type="SAM" id="MobiDB-lite"/>
    </source>
</evidence>
<dbReference type="PANTHER" id="PTHR35896:SF3">
    <property type="entry name" value="MAJOR FACILITATOR SUPERFAMILY TRANSPORTER"/>
    <property type="match status" value="1"/>
</dbReference>
<dbReference type="AlphaFoldDB" id="A0A2J6QZ28"/>
<protein>
    <submittedName>
        <fullName evidence="3">Uncharacterized protein</fullName>
    </submittedName>
</protein>
<keyword evidence="4" id="KW-1185">Reference proteome</keyword>
<keyword evidence="2" id="KW-1133">Transmembrane helix</keyword>
<feature type="region of interest" description="Disordered" evidence="1">
    <location>
        <begin position="1"/>
        <end position="20"/>
    </location>
</feature>
<sequence>MAEKDQLLSGEDADQELPNRIHSEEADPKLSWLTRRKVLYFVLLTLILAISTAMLVFSLDTTTNKRSAWKHCGNSTSEARANRCRFDIMMHSWVPQGYYDEVLSEEYIAANDFQFFSDAEATIEVPLDVVRLGGQGVVHWLISSCASLYLYLEVFGAFCNEREAA</sequence>
<feature type="transmembrane region" description="Helical" evidence="2">
    <location>
        <begin position="137"/>
        <end position="159"/>
    </location>
</feature>
<dbReference type="PANTHER" id="PTHR35896">
    <property type="entry name" value="IG-LIKE DOMAIN-CONTAINING PROTEIN"/>
    <property type="match status" value="1"/>
</dbReference>
<evidence type="ECO:0000256" key="2">
    <source>
        <dbReference type="SAM" id="Phobius"/>
    </source>
</evidence>
<dbReference type="EMBL" id="KZ613962">
    <property type="protein sequence ID" value="PMD31523.1"/>
    <property type="molecule type" value="Genomic_DNA"/>
</dbReference>
<keyword evidence="2" id="KW-0472">Membrane</keyword>
<reference evidence="3 4" key="1">
    <citation type="submission" date="2016-04" db="EMBL/GenBank/DDBJ databases">
        <title>A degradative enzymes factory behind the ericoid mycorrhizal symbiosis.</title>
        <authorList>
            <consortium name="DOE Joint Genome Institute"/>
            <person name="Martino E."/>
            <person name="Morin E."/>
            <person name="Grelet G."/>
            <person name="Kuo A."/>
            <person name="Kohler A."/>
            <person name="Daghino S."/>
            <person name="Barry K."/>
            <person name="Choi C."/>
            <person name="Cichocki N."/>
            <person name="Clum A."/>
            <person name="Copeland A."/>
            <person name="Hainaut M."/>
            <person name="Haridas S."/>
            <person name="Labutti K."/>
            <person name="Lindquist E."/>
            <person name="Lipzen A."/>
            <person name="Khouja H.-R."/>
            <person name="Murat C."/>
            <person name="Ohm R."/>
            <person name="Olson A."/>
            <person name="Spatafora J."/>
            <person name="Veneault-Fourrey C."/>
            <person name="Henrissat B."/>
            <person name="Grigoriev I."/>
            <person name="Martin F."/>
            <person name="Perotto S."/>
        </authorList>
    </citation>
    <scope>NUCLEOTIDE SEQUENCE [LARGE SCALE GENOMIC DNA]</scope>
    <source>
        <strain evidence="3 4">F</strain>
    </source>
</reference>
<proteinExistence type="predicted"/>
<evidence type="ECO:0000313" key="4">
    <source>
        <dbReference type="Proteomes" id="UP000235786"/>
    </source>
</evidence>
<gene>
    <name evidence="3" type="ORF">L207DRAFT_591475</name>
</gene>
<dbReference type="InterPro" id="IPR053008">
    <property type="entry name" value="Phomopsin_biosynth_assoc"/>
</dbReference>
<accession>A0A2J6QZ28</accession>
<evidence type="ECO:0000313" key="3">
    <source>
        <dbReference type="EMBL" id="PMD31523.1"/>
    </source>
</evidence>
<dbReference type="OrthoDB" id="3501153at2759"/>
<feature type="transmembrane region" description="Helical" evidence="2">
    <location>
        <begin position="38"/>
        <end position="59"/>
    </location>
</feature>
<keyword evidence="2" id="KW-0812">Transmembrane</keyword>
<organism evidence="3 4">
    <name type="scientific">Hyaloscypha variabilis (strain UAMH 11265 / GT02V1 / F)</name>
    <name type="common">Meliniomyces variabilis</name>
    <dbReference type="NCBI Taxonomy" id="1149755"/>
    <lineage>
        <taxon>Eukaryota</taxon>
        <taxon>Fungi</taxon>
        <taxon>Dikarya</taxon>
        <taxon>Ascomycota</taxon>
        <taxon>Pezizomycotina</taxon>
        <taxon>Leotiomycetes</taxon>
        <taxon>Helotiales</taxon>
        <taxon>Hyaloscyphaceae</taxon>
        <taxon>Hyaloscypha</taxon>
        <taxon>Hyaloscypha variabilis</taxon>
    </lineage>
</organism>
<dbReference type="Proteomes" id="UP000235786">
    <property type="component" value="Unassembled WGS sequence"/>
</dbReference>